<evidence type="ECO:0000256" key="1">
    <source>
        <dbReference type="SAM" id="MobiDB-lite"/>
    </source>
</evidence>
<dbReference type="PANTHER" id="PTHR24094:SF15">
    <property type="entry name" value="AMP-DEPENDENT SYNTHETASE_LIGASE DOMAIN-CONTAINING PROTEIN-RELATED"/>
    <property type="match status" value="1"/>
</dbReference>
<gene>
    <name evidence="3" type="ORF">CKO28_01505</name>
</gene>
<evidence type="ECO:0000259" key="2">
    <source>
        <dbReference type="Pfam" id="PF07510"/>
    </source>
</evidence>
<dbReference type="Pfam" id="PF07510">
    <property type="entry name" value="GmrSD_C"/>
    <property type="match status" value="1"/>
</dbReference>
<proteinExistence type="predicted"/>
<protein>
    <recommendedName>
        <fullName evidence="2">GmrSD restriction endonucleases C-terminal domain-containing protein</fullName>
    </recommendedName>
</protein>
<organism evidence="3 4">
    <name type="scientific">Rhodovibrio sodomensis</name>
    <dbReference type="NCBI Taxonomy" id="1088"/>
    <lineage>
        <taxon>Bacteria</taxon>
        <taxon>Pseudomonadati</taxon>
        <taxon>Pseudomonadota</taxon>
        <taxon>Alphaproteobacteria</taxon>
        <taxon>Rhodospirillales</taxon>
        <taxon>Rhodovibrionaceae</taxon>
        <taxon>Rhodovibrio</taxon>
    </lineage>
</organism>
<feature type="domain" description="GmrSD restriction endonucleases C-terminal" evidence="2">
    <location>
        <begin position="82"/>
        <end position="167"/>
    </location>
</feature>
<dbReference type="Proteomes" id="UP001296873">
    <property type="component" value="Unassembled WGS sequence"/>
</dbReference>
<name>A0ABS1D8I7_9PROT</name>
<sequence length="189" mass="20982">MLRQLGGVSGGATSSGAPSPSGYQEYDRDLYAHWTDADGDCIDARDEVLLSESRVRPAMSADGCDVVAGEWFDPFTGRTFSDPRDLHVDHLVPLAEAHRSGAHRWSAAKRRAYANDLSDPRSLIAVSAGANMSKGADDPAHWLPENRNYRCTYVRHWVAVKDRWNLSMDPAERRAVEQVRATCANRGRR</sequence>
<dbReference type="EMBL" id="NRRL01000001">
    <property type="protein sequence ID" value="MBK1666721.1"/>
    <property type="molecule type" value="Genomic_DNA"/>
</dbReference>
<accession>A0ABS1D8I7</accession>
<dbReference type="PANTHER" id="PTHR24094">
    <property type="entry name" value="SECRETED PROTEIN"/>
    <property type="match status" value="1"/>
</dbReference>
<feature type="compositionally biased region" description="Low complexity" evidence="1">
    <location>
        <begin position="11"/>
        <end position="22"/>
    </location>
</feature>
<keyword evidence="4" id="KW-1185">Reference proteome</keyword>
<evidence type="ECO:0000313" key="4">
    <source>
        <dbReference type="Proteomes" id="UP001296873"/>
    </source>
</evidence>
<comment type="caution">
    <text evidence="3">The sequence shown here is derived from an EMBL/GenBank/DDBJ whole genome shotgun (WGS) entry which is preliminary data.</text>
</comment>
<evidence type="ECO:0000313" key="3">
    <source>
        <dbReference type="EMBL" id="MBK1666721.1"/>
    </source>
</evidence>
<dbReference type="InterPro" id="IPR011089">
    <property type="entry name" value="GmrSD_C"/>
</dbReference>
<reference evidence="3 4" key="1">
    <citation type="journal article" date="2020" name="Microorganisms">
        <title>Osmotic Adaptation and Compatible Solute Biosynthesis of Phototrophic Bacteria as Revealed from Genome Analyses.</title>
        <authorList>
            <person name="Imhoff J.F."/>
            <person name="Rahn T."/>
            <person name="Kunzel S."/>
            <person name="Keller A."/>
            <person name="Neulinger S.C."/>
        </authorList>
    </citation>
    <scope>NUCLEOTIDE SEQUENCE [LARGE SCALE GENOMIC DNA]</scope>
    <source>
        <strain evidence="3 4">DSM 9895</strain>
    </source>
</reference>
<feature type="region of interest" description="Disordered" evidence="1">
    <location>
        <begin position="1"/>
        <end position="22"/>
    </location>
</feature>